<dbReference type="Gene3D" id="2.40.50.140">
    <property type="entry name" value="Nucleic acid-binding proteins"/>
    <property type="match status" value="1"/>
</dbReference>
<dbReference type="RefSeq" id="WP_087537451.1">
    <property type="nucleotide sequence ID" value="NZ_CP029610.1"/>
</dbReference>
<gene>
    <name evidence="2" type="ORF">MWH18_14460</name>
</gene>
<evidence type="ECO:0000259" key="1">
    <source>
        <dbReference type="Pfam" id="PF25199"/>
    </source>
</evidence>
<dbReference type="Pfam" id="PF13289">
    <property type="entry name" value="SIR2_2"/>
    <property type="match status" value="1"/>
</dbReference>
<dbReference type="Proteomes" id="UP001055514">
    <property type="component" value="Chromosome"/>
</dbReference>
<protein>
    <submittedName>
        <fullName evidence="2">SIR2 family protein</fullName>
    </submittedName>
</protein>
<dbReference type="Gene3D" id="1.25.40.10">
    <property type="entry name" value="Tetratricopeptide repeat domain"/>
    <property type="match status" value="1"/>
</dbReference>
<reference evidence="2" key="1">
    <citation type="submission" date="2022-04" db="EMBL/GenBank/DDBJ databases">
        <title>Emergence of ST220 Acinetobacter pittii strain in bloodstream infection, which co-producing chromosomal NDM-1 and OXA-820 carbapenemases.</title>
        <authorList>
            <person name="Tian C."/>
            <person name="Xing M."/>
            <person name="Fu L."/>
            <person name="Xia D."/>
        </authorList>
    </citation>
    <scope>NUCLEOTIDE SEQUENCE</scope>
    <source>
        <strain evidence="2">TCM</strain>
    </source>
</reference>
<dbReference type="Pfam" id="PF25199">
    <property type="entry name" value="nSTAND_NTPase5"/>
    <property type="match status" value="1"/>
</dbReference>
<name>A0AAE9M768_ACIPI</name>
<dbReference type="InterPro" id="IPR011990">
    <property type="entry name" value="TPR-like_helical_dom_sf"/>
</dbReference>
<proteinExistence type="predicted"/>
<organism evidence="2 3">
    <name type="scientific">Acinetobacter pittii</name>
    <name type="common">Acinetobacter genomosp. 3</name>
    <dbReference type="NCBI Taxonomy" id="48296"/>
    <lineage>
        <taxon>Bacteria</taxon>
        <taxon>Pseudomonadati</taxon>
        <taxon>Pseudomonadota</taxon>
        <taxon>Gammaproteobacteria</taxon>
        <taxon>Moraxellales</taxon>
        <taxon>Moraxellaceae</taxon>
        <taxon>Acinetobacter</taxon>
        <taxon>Acinetobacter calcoaceticus/baumannii complex</taxon>
    </lineage>
</organism>
<dbReference type="SUPFAM" id="SSF52540">
    <property type="entry name" value="P-loop containing nucleoside triphosphate hydrolases"/>
    <property type="match status" value="2"/>
</dbReference>
<dbReference type="InterPro" id="IPR027417">
    <property type="entry name" value="P-loop_NTPase"/>
</dbReference>
<accession>A0AAE9M768</accession>
<evidence type="ECO:0000313" key="2">
    <source>
        <dbReference type="EMBL" id="USU93546.1"/>
    </source>
</evidence>
<dbReference type="InterPro" id="IPR057574">
    <property type="entry name" value="nSTAND_NTPase5_dom"/>
</dbReference>
<sequence>MKISSFIKSEILHGNAILFLGAGASIPSFSKDGIKKGLSGNQLRDALSDQFLGGASKSKSLSHVSSLAFNQAGTSNVHDFIFNLVDELEPTKAHELITKFRWKAIITTNYDRVVEKTYERSSETQQKLKRVISNSDSIQKIVSDPQNLPYLKIHGCVTRLNDPHLPLILSGENYYKFRDNRDSLFNQLKEWAVNYPIIFCGYSIADENIRDLIMDVEDNNINRPMYIFIDPFIEDVEIQYWSNRRFECHKTDLEGFMTSLIESIPNKVLTLSSAFSEGNSSITKLIPSHERPSIALVEYLKEKLIHINQDINFSDTISAERFYKGYSEGFSWIKSSYDVYRNITDILLEDIFNDGKKNGIYLLSGYAGSGKTIILKQFSWNACLKRNGNVFYLDEGGIIEIDEIIELAKLINEQIVIVIDDILDHKDEIIDLYKTILNLDLNLKILTTTRVNEWNIAGNNLEPLVSSQYDVLDMDDNEVNGLLDKLTKNNLLGVLKEIEPAERIHYLKSKLRNQLLVALHEVTEGKSFEQIIIDEYNNISPRQAKDLYLDICTLNRFRIKIRAGLLSRISGITFYDFKESFYKPLELVVRSFIDRKYGDYVYVSRHDRIAEIVFNNAFESPDEKSYQLVKIIRYLNSGYDTDRQAIEYLIKGRLLADSFADKKLAVNIFKAAEEAKVPRHFLLHQQAVYELHHQGGDINYALKLIEESESCAPKHVLKSIQHTKANVYRRLAHLETELAEKTALRDKAIALLSQAITKRPKDSMAHSLKAKLLLEELKDFVETVDIEDQSKLRVLDSLTKDIELNFKSARELFPDDADMLNNEAEFSKFMQDMPRALSILEKAYKTNKTNLFISLRLARHYFYQQDQREEGLKIVRTTILAHPTSKEAHFELAKMLIDINELSYREEISRALKRSYTFGDSNIEAQFKDARFEFLHGDKTKSLRIFNSLAKYNLLPSSKNKVRDRILDSHNTPKIFYGKIERLHDSFAFINCLDFPDNIYAHVTSMSSYEDWQSLKNNISVKFTVGFNYKGVAIHSLWII</sequence>
<dbReference type="AlphaFoldDB" id="A0AAE9M768"/>
<dbReference type="EMBL" id="CP095407">
    <property type="protein sequence ID" value="USU93546.1"/>
    <property type="molecule type" value="Genomic_DNA"/>
</dbReference>
<feature type="domain" description="Novel STAND NTPase 5" evidence="1">
    <location>
        <begin position="321"/>
        <end position="460"/>
    </location>
</feature>
<dbReference type="SUPFAM" id="SSF48452">
    <property type="entry name" value="TPR-like"/>
    <property type="match status" value="1"/>
</dbReference>
<evidence type="ECO:0000313" key="3">
    <source>
        <dbReference type="Proteomes" id="UP001055514"/>
    </source>
</evidence>
<dbReference type="InterPro" id="IPR012340">
    <property type="entry name" value="NA-bd_OB-fold"/>
</dbReference>